<evidence type="ECO:0000256" key="10">
    <source>
        <dbReference type="ARBA" id="ARBA00022989"/>
    </source>
</evidence>
<evidence type="ECO:0000256" key="7">
    <source>
        <dbReference type="ARBA" id="ARBA00022801"/>
    </source>
</evidence>
<dbReference type="Pfam" id="PF00905">
    <property type="entry name" value="Transpeptidase"/>
    <property type="match status" value="1"/>
</dbReference>
<comment type="subcellular location">
    <subcellularLocation>
        <location evidence="2">Cell membrane</location>
    </subcellularLocation>
    <subcellularLocation>
        <location evidence="1">Membrane</location>
        <topology evidence="1">Single-pass membrane protein</topology>
    </subcellularLocation>
</comment>
<dbReference type="Gene3D" id="3.30.1390.30">
    <property type="entry name" value="Penicillin-binding protein 2a, domain 3"/>
    <property type="match status" value="1"/>
</dbReference>
<keyword evidence="9" id="KW-0573">Peptidoglycan synthesis</keyword>
<keyword evidence="12" id="KW-0961">Cell wall biogenesis/degradation</keyword>
<dbReference type="InterPro" id="IPR036138">
    <property type="entry name" value="PBP_dimer_sf"/>
</dbReference>
<keyword evidence="10" id="KW-1133">Transmembrane helix</keyword>
<name>A0A381U013_9ZZZZ</name>
<evidence type="ECO:0000256" key="5">
    <source>
        <dbReference type="ARBA" id="ARBA00022670"/>
    </source>
</evidence>
<keyword evidence="4" id="KW-0997">Cell inner membrane</keyword>
<dbReference type="Pfam" id="PF03717">
    <property type="entry name" value="PBP_dimer"/>
    <property type="match status" value="1"/>
</dbReference>
<gene>
    <name evidence="15" type="ORF">METZ01_LOCUS73872</name>
</gene>
<evidence type="ECO:0000256" key="8">
    <source>
        <dbReference type="ARBA" id="ARBA00022960"/>
    </source>
</evidence>
<dbReference type="GO" id="GO:0008658">
    <property type="term" value="F:penicillin binding"/>
    <property type="evidence" value="ECO:0007669"/>
    <property type="project" value="InterPro"/>
</dbReference>
<dbReference type="InterPro" id="IPR001460">
    <property type="entry name" value="PCN-bd_Tpept"/>
</dbReference>
<evidence type="ECO:0000256" key="6">
    <source>
        <dbReference type="ARBA" id="ARBA00022692"/>
    </source>
</evidence>
<dbReference type="GO" id="GO:0008360">
    <property type="term" value="P:regulation of cell shape"/>
    <property type="evidence" value="ECO:0007669"/>
    <property type="project" value="UniProtKB-KW"/>
</dbReference>
<sequence length="608" mass="66283">MESPIVLSRLRRRIHVAEGFVILMVTLLLLGFWLLQVVHAEHYRELADNNRHQSIIVRAPRGLVIDRKGTLLAANRPAFNVAIVREELDDRDATLQWLADILNVTPSMLHKRLDQRQQGIPVFQPIVIAGDIAPSSVPAIEARSFEYPGVLIQPEHKRHYPKGTVAAHVMGYVGEINAVQLAAWEQDRYRMGDIVGQLGLERVHDSLLSGFVGAEEIIVDSAGRTIRVLNQIPPEPGNTLTLTLDARLQEQAEALLEGKKGAIVMLDVNTGGTLALASAPTFDPNMFTRRFSQAEWNAVTNDPATPLQNRALQSAYPPGSIFKLLVAVAGLEAGRIRPETTVTCTGGGMYYGQYRSCNAIHGRVNLESAIGRSCNVYFYELGTKLSREQIIEVAQRYGLGAQTGIDLLNEATGIVPTKEWVAQALPPRDGNWYLGETIGLSIGQGPITTTPLQLAHMVATLATGLKMKPYLIEKVESSTGNSRSRHVSEDQAIEVDLHPDHREAILAGMRAALKPVTGTGRRAANPRYDFGGKTGTAQVASAVTAGPEEERREGLRNHAWFVGIAPVEEPEIAIVVFIEHGVGGGVAAAPVAGQMMTTYFQATEETKR</sequence>
<keyword evidence="3" id="KW-1003">Cell membrane</keyword>
<evidence type="ECO:0000259" key="14">
    <source>
        <dbReference type="Pfam" id="PF03717"/>
    </source>
</evidence>
<keyword evidence="7" id="KW-0378">Hydrolase</keyword>
<dbReference type="GO" id="GO:0009252">
    <property type="term" value="P:peptidoglycan biosynthetic process"/>
    <property type="evidence" value="ECO:0007669"/>
    <property type="project" value="UniProtKB-KW"/>
</dbReference>
<feature type="domain" description="Penicillin-binding protein dimerisation" evidence="14">
    <location>
        <begin position="58"/>
        <end position="228"/>
    </location>
</feature>
<feature type="domain" description="Penicillin-binding protein transpeptidase" evidence="13">
    <location>
        <begin position="261"/>
        <end position="596"/>
    </location>
</feature>
<evidence type="ECO:0000256" key="12">
    <source>
        <dbReference type="ARBA" id="ARBA00023316"/>
    </source>
</evidence>
<evidence type="ECO:0000256" key="1">
    <source>
        <dbReference type="ARBA" id="ARBA00004167"/>
    </source>
</evidence>
<evidence type="ECO:0000313" key="15">
    <source>
        <dbReference type="EMBL" id="SVA21018.1"/>
    </source>
</evidence>
<dbReference type="InterPro" id="IPR050515">
    <property type="entry name" value="Beta-lactam/transpept"/>
</dbReference>
<organism evidence="15">
    <name type="scientific">marine metagenome</name>
    <dbReference type="NCBI Taxonomy" id="408172"/>
    <lineage>
        <taxon>unclassified sequences</taxon>
        <taxon>metagenomes</taxon>
        <taxon>ecological metagenomes</taxon>
    </lineage>
</organism>
<dbReference type="GO" id="GO:0071972">
    <property type="term" value="F:peptidoglycan L,D-transpeptidase activity"/>
    <property type="evidence" value="ECO:0007669"/>
    <property type="project" value="TreeGrafter"/>
</dbReference>
<reference evidence="15" key="1">
    <citation type="submission" date="2018-05" db="EMBL/GenBank/DDBJ databases">
        <authorList>
            <person name="Lanie J.A."/>
            <person name="Ng W.-L."/>
            <person name="Kazmierczak K.M."/>
            <person name="Andrzejewski T.M."/>
            <person name="Davidsen T.M."/>
            <person name="Wayne K.J."/>
            <person name="Tettelin H."/>
            <person name="Glass J.I."/>
            <person name="Rusch D."/>
            <person name="Podicherti R."/>
            <person name="Tsui H.-C.T."/>
            <person name="Winkler M.E."/>
        </authorList>
    </citation>
    <scope>NUCLEOTIDE SEQUENCE</scope>
</reference>
<keyword evidence="8" id="KW-0133">Cell shape</keyword>
<dbReference type="AlphaFoldDB" id="A0A381U013"/>
<dbReference type="GO" id="GO:0006508">
    <property type="term" value="P:proteolysis"/>
    <property type="evidence" value="ECO:0007669"/>
    <property type="project" value="UniProtKB-KW"/>
</dbReference>
<keyword evidence="11" id="KW-0472">Membrane</keyword>
<evidence type="ECO:0000256" key="9">
    <source>
        <dbReference type="ARBA" id="ARBA00022984"/>
    </source>
</evidence>
<evidence type="ECO:0000256" key="4">
    <source>
        <dbReference type="ARBA" id="ARBA00022519"/>
    </source>
</evidence>
<dbReference type="GO" id="GO:0005886">
    <property type="term" value="C:plasma membrane"/>
    <property type="evidence" value="ECO:0007669"/>
    <property type="project" value="UniProtKB-SubCell"/>
</dbReference>
<dbReference type="GO" id="GO:0009002">
    <property type="term" value="F:serine-type D-Ala-D-Ala carboxypeptidase activity"/>
    <property type="evidence" value="ECO:0007669"/>
    <property type="project" value="InterPro"/>
</dbReference>
<dbReference type="NCBIfam" id="TIGR03423">
    <property type="entry name" value="pbp2_mrdA"/>
    <property type="match status" value="1"/>
</dbReference>
<dbReference type="EMBL" id="UINC01005388">
    <property type="protein sequence ID" value="SVA21018.1"/>
    <property type="molecule type" value="Genomic_DNA"/>
</dbReference>
<dbReference type="Gene3D" id="3.40.710.10">
    <property type="entry name" value="DD-peptidase/beta-lactamase superfamily"/>
    <property type="match status" value="1"/>
</dbReference>
<evidence type="ECO:0000259" key="13">
    <source>
        <dbReference type="Pfam" id="PF00905"/>
    </source>
</evidence>
<dbReference type="InterPro" id="IPR012338">
    <property type="entry name" value="Beta-lactam/transpept-like"/>
</dbReference>
<dbReference type="InterPro" id="IPR005311">
    <property type="entry name" value="PBP_dimer"/>
</dbReference>
<dbReference type="GO" id="GO:0071555">
    <property type="term" value="P:cell wall organization"/>
    <property type="evidence" value="ECO:0007669"/>
    <property type="project" value="UniProtKB-KW"/>
</dbReference>
<protein>
    <recommendedName>
        <fullName evidence="16">Penicillin-binding protein 2</fullName>
    </recommendedName>
</protein>
<dbReference type="SUPFAM" id="SSF56519">
    <property type="entry name" value="Penicillin binding protein dimerisation domain"/>
    <property type="match status" value="1"/>
</dbReference>
<evidence type="ECO:0000256" key="2">
    <source>
        <dbReference type="ARBA" id="ARBA00004236"/>
    </source>
</evidence>
<accession>A0A381U013</accession>
<proteinExistence type="predicted"/>
<dbReference type="Gene3D" id="3.90.1310.10">
    <property type="entry name" value="Penicillin-binding protein 2a (Domain 2)"/>
    <property type="match status" value="1"/>
</dbReference>
<evidence type="ECO:0000256" key="3">
    <source>
        <dbReference type="ARBA" id="ARBA00022475"/>
    </source>
</evidence>
<keyword evidence="6" id="KW-0812">Transmembrane</keyword>
<evidence type="ECO:0000256" key="11">
    <source>
        <dbReference type="ARBA" id="ARBA00023136"/>
    </source>
</evidence>
<dbReference type="SUPFAM" id="SSF56601">
    <property type="entry name" value="beta-lactamase/transpeptidase-like"/>
    <property type="match status" value="1"/>
</dbReference>
<dbReference type="PANTHER" id="PTHR30627">
    <property type="entry name" value="PEPTIDOGLYCAN D,D-TRANSPEPTIDASE"/>
    <property type="match status" value="1"/>
</dbReference>
<dbReference type="InterPro" id="IPR017790">
    <property type="entry name" value="Penicillin-binding_protein_2"/>
</dbReference>
<dbReference type="PANTHER" id="PTHR30627:SF2">
    <property type="entry name" value="PEPTIDOGLYCAN D,D-TRANSPEPTIDASE MRDA"/>
    <property type="match status" value="1"/>
</dbReference>
<evidence type="ECO:0008006" key="16">
    <source>
        <dbReference type="Google" id="ProtNLM"/>
    </source>
</evidence>
<keyword evidence="5" id="KW-0645">Protease</keyword>